<feature type="region of interest" description="Disordered" evidence="1">
    <location>
        <begin position="190"/>
        <end position="234"/>
    </location>
</feature>
<feature type="compositionally biased region" description="Polar residues" evidence="1">
    <location>
        <begin position="48"/>
        <end position="62"/>
    </location>
</feature>
<proteinExistence type="predicted"/>
<feature type="compositionally biased region" description="Polar residues" evidence="1">
    <location>
        <begin position="224"/>
        <end position="234"/>
    </location>
</feature>
<dbReference type="Proteomes" id="UP000887572">
    <property type="component" value="Unplaced"/>
</dbReference>
<feature type="compositionally biased region" description="Polar residues" evidence="1">
    <location>
        <begin position="20"/>
        <end position="40"/>
    </location>
</feature>
<sequence length="1049" mass="118964">MSPVPVPPPMQTVTAPTAQSPSSSVITFQPTEQLSLSPTMSPEPVSPPMQTVTAPTAQSPSSSVITIQPMERPLSLSPTMSPPLIATALAPTQQSLPSSSLTASAIHLTKRKKLMLFAASIFNSIFFEELNRQLLIEDITELVILEKQQKQQFSIDEVVKIINHEKVPKLAILRISQKLGVPKSRATLLYTESKRKTASEHQEKATGKRKREPSDGEDDDGGSNKASFPSKQKYQNPKALMPWRPYRKVLPPDVRNSVLSCEDHRNYVAILQNLLTSDPTFRFEHDMKKIKAWDEMLNEERQLYLDTTLRTIKSWKTYPNSLFVYPEAPSLIFVMNHHIMKSRCLIGERAFQGVLLEIPWTNAQQQQSVAFRFNVSVLRPGHGKSLKIPDIRQRFMIKLNHKDIEKKISTKLKQKLSITADIDLRNFAIQNDIEVVMDGSTLCHFLSAPYGHKPQISYACRVSVELEFRGGKMRRVCSVFPPIIASRMHRPFVAREYFKWAIKLQLRDSEQKKDDEKGQKKLKMDESAESLLNELQLGEIGKTAGSSSAGVGKRYAIVTFDGDQQSEFDQHRVLIRTGVHGTENTRVVSLAVRPEFLPEIAAEKISAEETLMDVVTATLKGSQEHLTLRVHFDEQLHQLHLIQIDRKKASDLSRLSQESRKLLSSRIQRFCSLLDALRELNAGEYLLIHDDETVRLVQERNVRQSKKERDSDNESDELNLYIEDEGEENAESDVLSSGPVYDFAWFEHVAKMKPVFSHAPIDDYWNGIDPHYPLQWHIGFSMELFSSSNQNGAWCPGSFLLEMKPCNELASLFVSFPQPNGEGAAEPLGVLRMDDQMLEIVFGDQREVVDAAAEAQQSELSSSVSLQKFASWADTQRRLMMCKVKAEADCVTFVPKTIGQLEDELAQHCLLREYVERIERSRTFQVKCRHCGHLLHSHTKGDFELGVLPYDDWLDTAPQMDYFCGDSSDCCGAHLERSTAQQRNFEERQIVHGIERSDTGTVARTHCFLCKMQHAIGYHAQKLSECFQTPFVSASRLRGQPAEECLHFE</sequence>
<reference evidence="3" key="1">
    <citation type="submission" date="2022-11" db="UniProtKB">
        <authorList>
            <consortium name="WormBaseParasite"/>
        </authorList>
    </citation>
    <scope>IDENTIFICATION</scope>
</reference>
<feature type="compositionally biased region" description="Pro residues" evidence="1">
    <location>
        <begin position="1"/>
        <end position="10"/>
    </location>
</feature>
<evidence type="ECO:0000256" key="1">
    <source>
        <dbReference type="SAM" id="MobiDB-lite"/>
    </source>
</evidence>
<feature type="region of interest" description="Disordered" evidence="1">
    <location>
        <begin position="1"/>
        <end position="62"/>
    </location>
</feature>
<accession>A0A914IAM9</accession>
<name>A0A914IAM9_GLORO</name>
<organism evidence="2 3">
    <name type="scientific">Globodera rostochiensis</name>
    <name type="common">Golden nematode worm</name>
    <name type="synonym">Heterodera rostochiensis</name>
    <dbReference type="NCBI Taxonomy" id="31243"/>
    <lineage>
        <taxon>Eukaryota</taxon>
        <taxon>Metazoa</taxon>
        <taxon>Ecdysozoa</taxon>
        <taxon>Nematoda</taxon>
        <taxon>Chromadorea</taxon>
        <taxon>Rhabditida</taxon>
        <taxon>Tylenchina</taxon>
        <taxon>Tylenchomorpha</taxon>
        <taxon>Tylenchoidea</taxon>
        <taxon>Heteroderidae</taxon>
        <taxon>Heteroderinae</taxon>
        <taxon>Globodera</taxon>
    </lineage>
</organism>
<protein>
    <submittedName>
        <fullName evidence="3">Uncharacterized protein</fullName>
    </submittedName>
</protein>
<evidence type="ECO:0000313" key="2">
    <source>
        <dbReference type="Proteomes" id="UP000887572"/>
    </source>
</evidence>
<evidence type="ECO:0000313" key="3">
    <source>
        <dbReference type="WBParaSite" id="Gr19_v10_g8835.t1"/>
    </source>
</evidence>
<dbReference type="AlphaFoldDB" id="A0A914IAM9"/>
<dbReference type="WBParaSite" id="Gr19_v10_g8835.t1">
    <property type="protein sequence ID" value="Gr19_v10_g8835.t1"/>
    <property type="gene ID" value="Gr19_v10_g8835"/>
</dbReference>
<keyword evidence="2" id="KW-1185">Reference proteome</keyword>
<feature type="compositionally biased region" description="Basic and acidic residues" evidence="1">
    <location>
        <begin position="192"/>
        <end position="206"/>
    </location>
</feature>